<dbReference type="Pfam" id="PF08238">
    <property type="entry name" value="Sel1"/>
    <property type="match status" value="7"/>
</dbReference>
<dbReference type="Gene3D" id="1.25.40.10">
    <property type="entry name" value="Tetratricopeptide repeat domain"/>
    <property type="match status" value="1"/>
</dbReference>
<dbReference type="STRING" id="61424.A0A2T9Y0E1"/>
<gene>
    <name evidence="3" type="ORF">BB559_006832</name>
</gene>
<dbReference type="SMART" id="SM00671">
    <property type="entry name" value="SEL1"/>
    <property type="match status" value="7"/>
</dbReference>
<dbReference type="InterPro" id="IPR006597">
    <property type="entry name" value="Sel1-like"/>
</dbReference>
<evidence type="ECO:0000313" key="4">
    <source>
        <dbReference type="Proteomes" id="UP000245699"/>
    </source>
</evidence>
<name>A0A2T9Y0E1_9FUNG</name>
<keyword evidence="1" id="KW-0677">Repeat</keyword>
<comment type="caution">
    <text evidence="3">The sequence shown here is derived from an EMBL/GenBank/DDBJ whole genome shotgun (WGS) entry which is preliminary data.</text>
</comment>
<reference evidence="3 4" key="1">
    <citation type="journal article" date="2018" name="MBio">
        <title>Comparative Genomics Reveals the Core Gene Toolbox for the Fungus-Insect Symbiosis.</title>
        <authorList>
            <person name="Wang Y."/>
            <person name="Stata M."/>
            <person name="Wang W."/>
            <person name="Stajich J.E."/>
            <person name="White M.M."/>
            <person name="Moncalvo J.M."/>
        </authorList>
    </citation>
    <scope>NUCLEOTIDE SEQUENCE [LARGE SCALE GENOMIC DNA]</scope>
    <source>
        <strain evidence="3 4">AUS-77-4</strain>
    </source>
</reference>
<organism evidence="3 4">
    <name type="scientific">Furculomyces boomerangus</name>
    <dbReference type="NCBI Taxonomy" id="61424"/>
    <lineage>
        <taxon>Eukaryota</taxon>
        <taxon>Fungi</taxon>
        <taxon>Fungi incertae sedis</taxon>
        <taxon>Zoopagomycota</taxon>
        <taxon>Kickxellomycotina</taxon>
        <taxon>Harpellomycetes</taxon>
        <taxon>Harpellales</taxon>
        <taxon>Harpellaceae</taxon>
        <taxon>Furculomyces</taxon>
    </lineage>
</organism>
<evidence type="ECO:0000256" key="1">
    <source>
        <dbReference type="ARBA" id="ARBA00022737"/>
    </source>
</evidence>
<accession>A0A2T9Y0E1</accession>
<dbReference type="AlphaFoldDB" id="A0A2T9Y0E1"/>
<dbReference type="EMBL" id="MBFT01001035">
    <property type="protein sequence ID" value="PVU85754.1"/>
    <property type="molecule type" value="Genomic_DNA"/>
</dbReference>
<dbReference type="InterPro" id="IPR011990">
    <property type="entry name" value="TPR-like_helical_dom_sf"/>
</dbReference>
<evidence type="ECO:0000256" key="2">
    <source>
        <dbReference type="SAM" id="MobiDB-lite"/>
    </source>
</evidence>
<dbReference type="OrthoDB" id="272077at2759"/>
<sequence length="713" mass="80229">MDYEGFDSSLEPFLPVPRKVTNETQNIKSNAKNPLAIKFGVQESQFDGFDSTEDFSFGLNNLPEKRILKAEEKKQKESKGVESGQIPSYDLSFLQKEIKARKNINYNQGFDEFENAMFISAVNNIPKKQNNFGFDADFGDFMLSQQNLVSIKQPTENNVNLANLPKNDKSGSNNKTKTLKDIKTNVFSKKVQGENIYKNTKSNPSYSNFGVGDINQMFNNNLSLDFSIRTQNINRTGTNYNTDDSISIQKPNTNHIAGNDFGFDESSSLNEGFESRNFKENNFHSSSSSKTSNLEILENESDRKKKEKHVAFNKLIRVQYSQEYSSKTSLNSVTDSKPVASGKNVIKEVVDDNPSENIKALIRDLGNKKIDQESRLDLVMYLLENPEKVVMKNINPQKAAVDRKAVVDATLKMLKSLAKSGIGAKKGLVTAEAQYFLGSLYSTGKYVNTNLEKAFELYLSSSKFHHVDSMYRVAICYEVGAGIKMNEKYAVQYYKKAGSAGHPRAMYKLALVFLKGLLHQQKQPREALIWLRRAAEDSKTKAPYAIHELAVCYEKKEIPGLINDIGYARDLYMKAAKMGYVASMRRLALAYEYGELNLKADPSKSIGWYTLAAEKNDDESQLALSEWYFTGAESVLEPDDEQAFLWAQKASNKGNPRAICMMGYYYELGVGVDANRSSAIALYQKAAEDGYVHGAARLEQIRKNGSSTRMRFE</sequence>
<dbReference type="InterPro" id="IPR051726">
    <property type="entry name" value="Chitin_Synth_Reg"/>
</dbReference>
<dbReference type="SUPFAM" id="SSF81901">
    <property type="entry name" value="HCP-like"/>
    <property type="match status" value="1"/>
</dbReference>
<dbReference type="PANTHER" id="PTHR46430">
    <property type="entry name" value="PROTEIN SKT5-RELATED"/>
    <property type="match status" value="1"/>
</dbReference>
<keyword evidence="4" id="KW-1185">Reference proteome</keyword>
<protein>
    <submittedName>
        <fullName evidence="3">Uncharacterized protein</fullName>
    </submittedName>
</protein>
<evidence type="ECO:0000313" key="3">
    <source>
        <dbReference type="EMBL" id="PVU85754.1"/>
    </source>
</evidence>
<proteinExistence type="predicted"/>
<feature type="region of interest" description="Disordered" evidence="2">
    <location>
        <begin position="280"/>
        <end position="303"/>
    </location>
</feature>
<dbReference type="Proteomes" id="UP000245699">
    <property type="component" value="Unassembled WGS sequence"/>
</dbReference>